<accession>A0A1F5ELW8</accession>
<evidence type="ECO:0008006" key="3">
    <source>
        <dbReference type="Google" id="ProtNLM"/>
    </source>
</evidence>
<comment type="caution">
    <text evidence="1">The sequence shown here is derived from an EMBL/GenBank/DDBJ whole genome shotgun (WGS) entry which is preliminary data.</text>
</comment>
<evidence type="ECO:0000313" key="2">
    <source>
        <dbReference type="Proteomes" id="UP000185891"/>
    </source>
</evidence>
<proteinExistence type="predicted"/>
<name>A0A1F5ELW8_9BACT</name>
<reference evidence="1 2" key="1">
    <citation type="journal article" date="2016" name="Nat. Commun.">
        <title>Thousands of microbial genomes shed light on interconnected biogeochemical processes in an aquifer system.</title>
        <authorList>
            <person name="Anantharaman K."/>
            <person name="Brown C.T."/>
            <person name="Hug L.A."/>
            <person name="Sharon I."/>
            <person name="Castelle C.J."/>
            <person name="Probst A.J."/>
            <person name="Thomas B.C."/>
            <person name="Singh A."/>
            <person name="Wilkins M.J."/>
            <person name="Karaoz U."/>
            <person name="Brodie E.L."/>
            <person name="Williams K.H."/>
            <person name="Hubbard S.S."/>
            <person name="Banfield J.F."/>
        </authorList>
    </citation>
    <scope>NUCLEOTIDE SEQUENCE [LARGE SCALE GENOMIC DNA]</scope>
</reference>
<protein>
    <recommendedName>
        <fullName evidence="3">Nmd3 N-terminal domain-containing protein</fullName>
    </recommendedName>
</protein>
<evidence type="ECO:0000313" key="1">
    <source>
        <dbReference type="EMBL" id="OGD68373.1"/>
    </source>
</evidence>
<dbReference type="Proteomes" id="UP000185891">
    <property type="component" value="Unassembled WGS sequence"/>
</dbReference>
<dbReference type="EMBL" id="MFAA01000037">
    <property type="protein sequence ID" value="OGD68373.1"/>
    <property type="molecule type" value="Genomic_DNA"/>
</dbReference>
<organism evidence="1 2">
    <name type="scientific">Candidatus Campbellbacteria bacterium RIFCSPHIGHO2_12_FULL_35_10</name>
    <dbReference type="NCBI Taxonomy" id="1797578"/>
    <lineage>
        <taxon>Bacteria</taxon>
        <taxon>Candidatus Campbelliibacteriota</taxon>
    </lineage>
</organism>
<sequence>MPRLYKSQKERSISKAPVRNKEAVHDQYGHSEKGVAVCPVCKNVLFKKEWHHPDSKAFGKDFFAKKDFLARDQHAKLCPACRMTKEGLYEGEVTIKDISPINRDELVNIIKAFAEREIKRDPQTRIIRMRKDRNSFTVTTTENQFAVKIGKHLHKVFKKTDLNISHSKEPYEVSRVEVTFL</sequence>
<dbReference type="AlphaFoldDB" id="A0A1F5ELW8"/>
<gene>
    <name evidence="1" type="ORF">A3E89_01690</name>
</gene>